<dbReference type="InterPro" id="IPR025582">
    <property type="entry name" value="YARHG_dom"/>
</dbReference>
<feature type="transmembrane region" description="Helical" evidence="2">
    <location>
        <begin position="57"/>
        <end position="78"/>
    </location>
</feature>
<reference evidence="4" key="1">
    <citation type="submission" date="2023-05" db="EMBL/GenBank/DDBJ databases">
        <title>Comparative genomics of Bacillaceae isolates and their secondary metabolite potential.</title>
        <authorList>
            <person name="Song L."/>
            <person name="Nielsen L.J."/>
            <person name="Mohite O."/>
            <person name="Xu X."/>
            <person name="Weber T."/>
            <person name="Kovacs A.T."/>
        </authorList>
    </citation>
    <scope>NUCLEOTIDE SEQUENCE</scope>
    <source>
        <strain evidence="4">XLM17</strain>
    </source>
</reference>
<proteinExistence type="predicted"/>
<protein>
    <submittedName>
        <fullName evidence="4">YARHG domain-containing protein</fullName>
    </submittedName>
</protein>
<dbReference type="Proteomes" id="UP001178288">
    <property type="component" value="Chromosome"/>
</dbReference>
<dbReference type="Gene3D" id="1.20.58.1690">
    <property type="match status" value="1"/>
</dbReference>
<evidence type="ECO:0000256" key="1">
    <source>
        <dbReference type="SAM" id="MobiDB-lite"/>
    </source>
</evidence>
<evidence type="ECO:0000259" key="3">
    <source>
        <dbReference type="SMART" id="SM01324"/>
    </source>
</evidence>
<evidence type="ECO:0000313" key="5">
    <source>
        <dbReference type="Proteomes" id="UP001178288"/>
    </source>
</evidence>
<dbReference type="RefSeq" id="WP_066088393.1">
    <property type="nucleotide sequence ID" value="NZ_CP126114.1"/>
</dbReference>
<dbReference type="Pfam" id="PF13308">
    <property type="entry name" value="YARHG"/>
    <property type="match status" value="1"/>
</dbReference>
<evidence type="ECO:0000313" key="4">
    <source>
        <dbReference type="EMBL" id="WHY84121.1"/>
    </source>
</evidence>
<keyword evidence="5" id="KW-1185">Reference proteome</keyword>
<evidence type="ECO:0000256" key="2">
    <source>
        <dbReference type="SAM" id="Phobius"/>
    </source>
</evidence>
<gene>
    <name evidence="4" type="ORF">QNH39_15700</name>
</gene>
<dbReference type="AlphaFoldDB" id="A0AA95MI75"/>
<keyword evidence="2" id="KW-1133">Transmembrane helix</keyword>
<organism evidence="4 5">
    <name type="scientific">Neobacillus novalis</name>
    <dbReference type="NCBI Taxonomy" id="220687"/>
    <lineage>
        <taxon>Bacteria</taxon>
        <taxon>Bacillati</taxon>
        <taxon>Bacillota</taxon>
        <taxon>Bacilli</taxon>
        <taxon>Bacillales</taxon>
        <taxon>Bacillaceae</taxon>
        <taxon>Neobacillus</taxon>
    </lineage>
</organism>
<dbReference type="PANTHER" id="PTHR40038">
    <property type="entry name" value="MEMBRANE-ASSOCIATED PROTEIN TCAA"/>
    <property type="match status" value="1"/>
</dbReference>
<feature type="domain" description="YARHG" evidence="3">
    <location>
        <begin position="270"/>
        <end position="351"/>
    </location>
</feature>
<feature type="region of interest" description="Disordered" evidence="1">
    <location>
        <begin position="95"/>
        <end position="119"/>
    </location>
</feature>
<name>A0AA95MI75_9BACI</name>
<accession>A0AA95MI75</accession>
<keyword evidence="2" id="KW-0472">Membrane</keyword>
<keyword evidence="2" id="KW-0812">Transmembrane</keyword>
<sequence length="354" mass="39193">MVKFCTNCGKELKIGQVFCNGCGTKVGGQRTEYPGNVSATERTSFVKQTKNKQNRNLLITVFSIVGVLALLVGAYFIVTGLKETKPQAVSYDVTSGAKESGGDLVKADTKKKEQAAENDENSIINDYTRKLNSLIINASGSDISLGKWDITNRNGTLFLEANKIPSRNLTRIFDLYDSGELSPLKDWAKEVYFIADDLSGKLKSKWDIEVGNGCVSDYPITLSQADLMAYSGSCGYSIPVLSGSDKRSLSLLIHSKVFGSSENTTVSVTDDFILPNSDVRRLTESEITSLSLEELGLARNEIFARHGHVFTKEELRVYFEQKSWYFPDAAYTDTLSPIEKYNVDLIKSREESLK</sequence>
<dbReference type="InterPro" id="IPR038434">
    <property type="entry name" value="YARHG_sf"/>
</dbReference>
<dbReference type="EMBL" id="CP126114">
    <property type="protein sequence ID" value="WHY84121.1"/>
    <property type="molecule type" value="Genomic_DNA"/>
</dbReference>
<dbReference type="PANTHER" id="PTHR40038:SF1">
    <property type="entry name" value="MEMBRANE-ASSOCIATED PROTEIN TCAA"/>
    <property type="match status" value="1"/>
</dbReference>
<feature type="compositionally biased region" description="Basic and acidic residues" evidence="1">
    <location>
        <begin position="105"/>
        <end position="115"/>
    </location>
</feature>
<dbReference type="KEGG" id="nnv:QNH39_15700"/>
<dbReference type="SMART" id="SM01324">
    <property type="entry name" value="YARHG"/>
    <property type="match status" value="1"/>
</dbReference>